<dbReference type="InterPro" id="IPR036388">
    <property type="entry name" value="WH-like_DNA-bd_sf"/>
</dbReference>
<name>A0ABT2K5R5_9RHOB</name>
<dbReference type="Pfam" id="PF00126">
    <property type="entry name" value="HTH_1"/>
    <property type="match status" value="1"/>
</dbReference>
<gene>
    <name evidence="6" type="ORF">MU516_03135</name>
</gene>
<dbReference type="RefSeq" id="WP_260275753.1">
    <property type="nucleotide sequence ID" value="NZ_JANAVZ010000002.1"/>
</dbReference>
<feature type="domain" description="HTH lysR-type" evidence="5">
    <location>
        <begin position="5"/>
        <end position="60"/>
    </location>
</feature>
<dbReference type="Pfam" id="PF03466">
    <property type="entry name" value="LysR_substrate"/>
    <property type="match status" value="1"/>
</dbReference>
<evidence type="ECO:0000256" key="4">
    <source>
        <dbReference type="ARBA" id="ARBA00023163"/>
    </source>
</evidence>
<proteinExistence type="inferred from homology"/>
<dbReference type="Gene3D" id="3.40.190.290">
    <property type="match status" value="1"/>
</dbReference>
<comment type="similarity">
    <text evidence="1">Belongs to the LysR transcriptional regulatory family.</text>
</comment>
<evidence type="ECO:0000313" key="6">
    <source>
        <dbReference type="EMBL" id="MCT4331861.1"/>
    </source>
</evidence>
<dbReference type="CDD" id="cd08422">
    <property type="entry name" value="PBP2_CrgA_like"/>
    <property type="match status" value="1"/>
</dbReference>
<dbReference type="SUPFAM" id="SSF53850">
    <property type="entry name" value="Periplasmic binding protein-like II"/>
    <property type="match status" value="1"/>
</dbReference>
<dbReference type="InterPro" id="IPR036390">
    <property type="entry name" value="WH_DNA-bd_sf"/>
</dbReference>
<dbReference type="InterPro" id="IPR058163">
    <property type="entry name" value="LysR-type_TF_proteobact-type"/>
</dbReference>
<keyword evidence="7" id="KW-1185">Reference proteome</keyword>
<keyword evidence="3" id="KW-0238">DNA-binding</keyword>
<dbReference type="InterPro" id="IPR000847">
    <property type="entry name" value="LysR_HTH_N"/>
</dbReference>
<keyword evidence="4" id="KW-0804">Transcription</keyword>
<evidence type="ECO:0000313" key="7">
    <source>
        <dbReference type="Proteomes" id="UP001320702"/>
    </source>
</evidence>
<dbReference type="InterPro" id="IPR005119">
    <property type="entry name" value="LysR_subst-bd"/>
</dbReference>
<evidence type="ECO:0000256" key="1">
    <source>
        <dbReference type="ARBA" id="ARBA00009437"/>
    </source>
</evidence>
<comment type="caution">
    <text evidence="6">The sequence shown here is derived from an EMBL/GenBank/DDBJ whole genome shotgun (WGS) entry which is preliminary data.</text>
</comment>
<protein>
    <submittedName>
        <fullName evidence="6">LysR family transcriptional regulator</fullName>
    </submittedName>
</protein>
<dbReference type="PANTHER" id="PTHR30537">
    <property type="entry name" value="HTH-TYPE TRANSCRIPTIONAL REGULATOR"/>
    <property type="match status" value="1"/>
</dbReference>
<dbReference type="PANTHER" id="PTHR30537:SF30">
    <property type="entry name" value="TRANSCRIPTIONAL REGULATOR-RELATED"/>
    <property type="match status" value="1"/>
</dbReference>
<organism evidence="6 7">
    <name type="scientific">Paracoccus maritimus</name>
    <dbReference type="NCBI Taxonomy" id="2933292"/>
    <lineage>
        <taxon>Bacteria</taxon>
        <taxon>Pseudomonadati</taxon>
        <taxon>Pseudomonadota</taxon>
        <taxon>Alphaproteobacteria</taxon>
        <taxon>Rhodobacterales</taxon>
        <taxon>Paracoccaceae</taxon>
        <taxon>Paracoccus</taxon>
    </lineage>
</organism>
<dbReference type="Gene3D" id="1.10.10.10">
    <property type="entry name" value="Winged helix-like DNA-binding domain superfamily/Winged helix DNA-binding domain"/>
    <property type="match status" value="1"/>
</dbReference>
<accession>A0ABT2K5R5</accession>
<sequence>MMDHLARMAVFQAVADAGSFRGAAKRLGISPSVVSHHVSQLEMQLDLPLFYRSTRNISLTDAGAELLRSTRLMTQAADKGMAAMQMRKAQPVGHIRVTLPSGAQHPAFGAAWAQLLKRFPGLTFSITFTDAFSDLSGSQFDLAIRGGTSGLKDSTYKSRLFRRFEVWLTASPDYVTARSPAKVIEDLAAWDWIEFPPGLRMNDFLLEPRPAGQRVEPRIAATLDSMLVAEELAREGIGFLAIPKDVVQDHVRDGRLVRLLPDVPLRPIETYAIWPANVGDASPVRMVLDFLLENLPKSRN</sequence>
<dbReference type="Proteomes" id="UP001320702">
    <property type="component" value="Unassembled WGS sequence"/>
</dbReference>
<evidence type="ECO:0000256" key="3">
    <source>
        <dbReference type="ARBA" id="ARBA00023125"/>
    </source>
</evidence>
<evidence type="ECO:0000259" key="5">
    <source>
        <dbReference type="PROSITE" id="PS50931"/>
    </source>
</evidence>
<dbReference type="PROSITE" id="PS50931">
    <property type="entry name" value="HTH_LYSR"/>
    <property type="match status" value="1"/>
</dbReference>
<keyword evidence="2" id="KW-0805">Transcription regulation</keyword>
<dbReference type="EMBL" id="JANAVZ010000002">
    <property type="protein sequence ID" value="MCT4331861.1"/>
    <property type="molecule type" value="Genomic_DNA"/>
</dbReference>
<reference evidence="6 7" key="1">
    <citation type="submission" date="2022-04" db="EMBL/GenBank/DDBJ databases">
        <title>Paracoccus sp. YLB-12 draft genome sequence.</title>
        <authorList>
            <person name="Yu L."/>
        </authorList>
    </citation>
    <scope>NUCLEOTIDE SEQUENCE [LARGE SCALE GENOMIC DNA]</scope>
    <source>
        <strain evidence="6 7">YLB-12</strain>
    </source>
</reference>
<evidence type="ECO:0000256" key="2">
    <source>
        <dbReference type="ARBA" id="ARBA00023015"/>
    </source>
</evidence>
<dbReference type="SUPFAM" id="SSF46785">
    <property type="entry name" value="Winged helix' DNA-binding domain"/>
    <property type="match status" value="1"/>
</dbReference>